<reference evidence="1" key="1">
    <citation type="submission" date="2021-06" db="EMBL/GenBank/DDBJ databases">
        <authorList>
            <person name="Kallberg Y."/>
            <person name="Tangrot J."/>
            <person name="Rosling A."/>
        </authorList>
    </citation>
    <scope>NUCLEOTIDE SEQUENCE</scope>
    <source>
        <strain evidence="1">MA461A</strain>
    </source>
</reference>
<proteinExistence type="predicted"/>
<protein>
    <submittedName>
        <fullName evidence="1">28353_t:CDS:1</fullName>
    </submittedName>
</protein>
<sequence>SAAGAVRIFATMLWGFVLVSTVIAIINIVNLAQNKQTAIDRCISQANSTIPDINQGKAAENLPGVCNSIETMRIIIFGVIAGVIILIQAYFAREASRFAEQLERNYFSKHDQGHSSRSDSTGSDPYAHHNKI</sequence>
<feature type="non-terminal residue" evidence="1">
    <location>
        <position position="1"/>
    </location>
</feature>
<gene>
    <name evidence="1" type="ORF">RPERSI_LOCUS14098</name>
</gene>
<dbReference type="Proteomes" id="UP000789920">
    <property type="component" value="Unassembled WGS sequence"/>
</dbReference>
<evidence type="ECO:0000313" key="1">
    <source>
        <dbReference type="EMBL" id="CAG8750119.1"/>
    </source>
</evidence>
<evidence type="ECO:0000313" key="2">
    <source>
        <dbReference type="Proteomes" id="UP000789920"/>
    </source>
</evidence>
<accession>A0ACA9QF03</accession>
<name>A0ACA9QF03_9GLOM</name>
<dbReference type="EMBL" id="CAJVQC010032044">
    <property type="protein sequence ID" value="CAG8750119.1"/>
    <property type="molecule type" value="Genomic_DNA"/>
</dbReference>
<organism evidence="1 2">
    <name type="scientific">Racocetra persica</name>
    <dbReference type="NCBI Taxonomy" id="160502"/>
    <lineage>
        <taxon>Eukaryota</taxon>
        <taxon>Fungi</taxon>
        <taxon>Fungi incertae sedis</taxon>
        <taxon>Mucoromycota</taxon>
        <taxon>Glomeromycotina</taxon>
        <taxon>Glomeromycetes</taxon>
        <taxon>Diversisporales</taxon>
        <taxon>Gigasporaceae</taxon>
        <taxon>Racocetra</taxon>
    </lineage>
</organism>
<keyword evidence="2" id="KW-1185">Reference proteome</keyword>
<comment type="caution">
    <text evidence="1">The sequence shown here is derived from an EMBL/GenBank/DDBJ whole genome shotgun (WGS) entry which is preliminary data.</text>
</comment>